<proteinExistence type="predicted"/>
<sequence>SGVLQGTVLGPLLFLLYINDISSIVKHSQSFIYADELTCVYSFSNSTTERCLEQIHSDLDALSAWSSTWLMEFSPTKCRYMSFGPVRLPQPLIFEGCHMIECSSIKDLGLSYTNKLDLSPHADRITAKAAQICGFISYNFYLPEIKLRLYRMFVLPILEFCCPFFGLMNESSRSKIENVQRNFTKKLLYPTLLTTSYSTRCQLTKLKFLWVRRLEAGFCLLFRLNNSSTLPKLSVITPVSLPYNLRNSELIIPPPASSTCKRSLFFASRYSFLWNNLPIEIRSLTSLSAFKRRLHIYLNTDSINLLFSSSFPSSFPHDSEKGPSGI</sequence>
<keyword evidence="3" id="KW-0548">Nucleotidyltransferase</keyword>
<dbReference type="AlphaFoldDB" id="A0A0X3P254"/>
<organism evidence="3">
    <name type="scientific">Schistocephalus solidus</name>
    <name type="common">Tapeworm</name>
    <dbReference type="NCBI Taxonomy" id="70667"/>
    <lineage>
        <taxon>Eukaryota</taxon>
        <taxon>Metazoa</taxon>
        <taxon>Spiralia</taxon>
        <taxon>Lophotrochozoa</taxon>
        <taxon>Platyhelminthes</taxon>
        <taxon>Cestoda</taxon>
        <taxon>Eucestoda</taxon>
        <taxon>Diphyllobothriidea</taxon>
        <taxon>Diphyllobothriidae</taxon>
        <taxon>Schistocephalus</taxon>
    </lineage>
</organism>
<evidence type="ECO:0000259" key="2">
    <source>
        <dbReference type="PROSITE" id="PS50878"/>
    </source>
</evidence>
<dbReference type="PANTHER" id="PTHR33332">
    <property type="entry name" value="REVERSE TRANSCRIPTASE DOMAIN-CONTAINING PROTEIN"/>
    <property type="match status" value="1"/>
</dbReference>
<dbReference type="Pfam" id="PF00078">
    <property type="entry name" value="RVT_1"/>
    <property type="match status" value="1"/>
</dbReference>
<feature type="chain" id="PRO_5007050860" evidence="1">
    <location>
        <begin position="24"/>
        <end position="326"/>
    </location>
</feature>
<feature type="non-terminal residue" evidence="3">
    <location>
        <position position="1"/>
    </location>
</feature>
<dbReference type="PRINTS" id="PR01345">
    <property type="entry name" value="CERVTRCPTASE"/>
</dbReference>
<keyword evidence="3" id="KW-0808">Transferase</keyword>
<dbReference type="PROSITE" id="PS50878">
    <property type="entry name" value="RT_POL"/>
    <property type="match status" value="1"/>
</dbReference>
<protein>
    <submittedName>
        <fullName evidence="3">Putative RNA-directed DNA polymerase from transposon BS</fullName>
    </submittedName>
</protein>
<keyword evidence="1" id="KW-0732">Signal</keyword>
<gene>
    <name evidence="3" type="primary">RTBS</name>
    <name evidence="3" type="ORF">TR136890</name>
</gene>
<dbReference type="InterPro" id="IPR000477">
    <property type="entry name" value="RT_dom"/>
</dbReference>
<dbReference type="EMBL" id="GEEE01021163">
    <property type="protein sequence ID" value="JAP42062.1"/>
    <property type="molecule type" value="Transcribed_RNA"/>
</dbReference>
<feature type="domain" description="Reverse transcriptase" evidence="2">
    <location>
        <begin position="1"/>
        <end position="99"/>
    </location>
</feature>
<name>A0A0X3P254_SCHSO</name>
<keyword evidence="3" id="KW-0695">RNA-directed DNA polymerase</keyword>
<dbReference type="GO" id="GO:0003964">
    <property type="term" value="F:RNA-directed DNA polymerase activity"/>
    <property type="evidence" value="ECO:0007669"/>
    <property type="project" value="UniProtKB-KW"/>
</dbReference>
<feature type="signal peptide" evidence="1">
    <location>
        <begin position="1"/>
        <end position="23"/>
    </location>
</feature>
<evidence type="ECO:0000313" key="3">
    <source>
        <dbReference type="EMBL" id="JAP42062.1"/>
    </source>
</evidence>
<reference evidence="3" key="1">
    <citation type="submission" date="2016-01" db="EMBL/GenBank/DDBJ databases">
        <title>Reference transcriptome for the parasite Schistocephalus solidus: insights into the molecular evolution of parasitism.</title>
        <authorList>
            <person name="Hebert F.O."/>
            <person name="Grambauer S."/>
            <person name="Barber I."/>
            <person name="Landry C.R."/>
            <person name="Aubin-Horth N."/>
        </authorList>
    </citation>
    <scope>NUCLEOTIDE SEQUENCE</scope>
</reference>
<accession>A0A0X3P254</accession>
<evidence type="ECO:0000256" key="1">
    <source>
        <dbReference type="SAM" id="SignalP"/>
    </source>
</evidence>